<sequence length="338" mass="36438">MPLLFSGPPPLLSSELCPLPPDFSHRMEGGGPVYIHLGVPQASSSSLPLALPCVAEALAVYPEALRLSPILFPITSGCGGSAEVLGSPGIGAPPVGDRGRLQSSASKLSTHGPQSNQCGCPLIVWRRRKLSSGPPGRPGWVAAPATRHHRQRRPVGWNGTSHKGRSLKKWVLLHVRGPILQHTEKQGQNRCLDTSVPRTGSTPPSNWHPTTFFLGTPSVDSRCQISVTQPSTPKSVSIGGSVTFSCTTGSDVSNYLHWYQQRPGEKPKLLIYYTNNRFGDTPSRFTGSGSGTSYSMTISGVQSEDAGHYYCQQGYSSPPHSDRDSYKNLTELLLYLQL</sequence>
<keyword evidence="4" id="KW-1185">Reference proteome</keyword>
<dbReference type="PROSITE" id="PS50835">
    <property type="entry name" value="IG_LIKE"/>
    <property type="match status" value="1"/>
</dbReference>
<evidence type="ECO:0000313" key="4">
    <source>
        <dbReference type="Proteomes" id="UP000886611"/>
    </source>
</evidence>
<feature type="compositionally biased region" description="Polar residues" evidence="1">
    <location>
        <begin position="101"/>
        <end position="115"/>
    </location>
</feature>
<dbReference type="Proteomes" id="UP000886611">
    <property type="component" value="Unassembled WGS sequence"/>
</dbReference>
<reference evidence="3 4" key="1">
    <citation type="journal article" date="2021" name="Cell">
        <title>Tracing the genetic footprints of vertebrate landing in non-teleost ray-finned fishes.</title>
        <authorList>
            <person name="Bi X."/>
            <person name="Wang K."/>
            <person name="Yang L."/>
            <person name="Pan H."/>
            <person name="Jiang H."/>
            <person name="Wei Q."/>
            <person name="Fang M."/>
            <person name="Yu H."/>
            <person name="Zhu C."/>
            <person name="Cai Y."/>
            <person name="He Y."/>
            <person name="Gan X."/>
            <person name="Zeng H."/>
            <person name="Yu D."/>
            <person name="Zhu Y."/>
            <person name="Jiang H."/>
            <person name="Qiu Q."/>
            <person name="Yang H."/>
            <person name="Zhang Y.E."/>
            <person name="Wang W."/>
            <person name="Zhu M."/>
            <person name="He S."/>
            <person name="Zhang G."/>
        </authorList>
    </citation>
    <scope>NUCLEOTIDE SEQUENCE [LARGE SCALE GENOMIC DNA]</scope>
    <source>
        <strain evidence="3">Bchr_013</strain>
    </source>
</reference>
<dbReference type="InterPro" id="IPR013106">
    <property type="entry name" value="Ig_V-set"/>
</dbReference>
<feature type="non-terminal residue" evidence="3">
    <location>
        <position position="338"/>
    </location>
</feature>
<dbReference type="AlphaFoldDB" id="A0A8X7XBZ9"/>
<gene>
    <name evidence="3" type="primary">Igkv1d33_2</name>
    <name evidence="3" type="ORF">GTO96_0017049</name>
</gene>
<feature type="region of interest" description="Disordered" evidence="1">
    <location>
        <begin position="133"/>
        <end position="162"/>
    </location>
</feature>
<accession>A0A8X7XBZ9</accession>
<dbReference type="EMBL" id="JAATIS010001721">
    <property type="protein sequence ID" value="KAG2465888.1"/>
    <property type="molecule type" value="Genomic_DNA"/>
</dbReference>
<dbReference type="SUPFAM" id="SSF48726">
    <property type="entry name" value="Immunoglobulin"/>
    <property type="match status" value="1"/>
</dbReference>
<evidence type="ECO:0000259" key="2">
    <source>
        <dbReference type="PROSITE" id="PS50835"/>
    </source>
</evidence>
<dbReference type="InterPro" id="IPR050150">
    <property type="entry name" value="IgV_Light_Chain"/>
</dbReference>
<evidence type="ECO:0000256" key="1">
    <source>
        <dbReference type="SAM" id="MobiDB-lite"/>
    </source>
</evidence>
<evidence type="ECO:0000313" key="3">
    <source>
        <dbReference type="EMBL" id="KAG2465888.1"/>
    </source>
</evidence>
<feature type="region of interest" description="Disordered" evidence="1">
    <location>
        <begin position="89"/>
        <end position="115"/>
    </location>
</feature>
<dbReference type="InterPro" id="IPR003599">
    <property type="entry name" value="Ig_sub"/>
</dbReference>
<dbReference type="PANTHER" id="PTHR23267">
    <property type="entry name" value="IMMUNOGLOBULIN LIGHT CHAIN"/>
    <property type="match status" value="1"/>
</dbReference>
<dbReference type="SMART" id="SM00409">
    <property type="entry name" value="IG"/>
    <property type="match status" value="1"/>
</dbReference>
<dbReference type="FunFam" id="2.60.40.10:FF:001230">
    <property type="entry name" value="Immunoglobulin kappa variable 8-16"/>
    <property type="match status" value="1"/>
</dbReference>
<organism evidence="3 4">
    <name type="scientific">Polypterus senegalus</name>
    <name type="common">Senegal bichir</name>
    <dbReference type="NCBI Taxonomy" id="55291"/>
    <lineage>
        <taxon>Eukaryota</taxon>
        <taxon>Metazoa</taxon>
        <taxon>Chordata</taxon>
        <taxon>Craniata</taxon>
        <taxon>Vertebrata</taxon>
        <taxon>Euteleostomi</taxon>
        <taxon>Actinopterygii</taxon>
        <taxon>Polypteriformes</taxon>
        <taxon>Polypteridae</taxon>
        <taxon>Polypterus</taxon>
    </lineage>
</organism>
<comment type="caution">
    <text evidence="3">The sequence shown here is derived from an EMBL/GenBank/DDBJ whole genome shotgun (WGS) entry which is preliminary data.</text>
</comment>
<feature type="region of interest" description="Disordered" evidence="1">
    <location>
        <begin position="184"/>
        <end position="207"/>
    </location>
</feature>
<feature type="non-terminal residue" evidence="3">
    <location>
        <position position="1"/>
    </location>
</feature>
<dbReference type="SMART" id="SM00406">
    <property type="entry name" value="IGv"/>
    <property type="match status" value="1"/>
</dbReference>
<dbReference type="InterPro" id="IPR013783">
    <property type="entry name" value="Ig-like_fold"/>
</dbReference>
<name>A0A8X7XBZ9_POLSE</name>
<dbReference type="Pfam" id="PF07686">
    <property type="entry name" value="V-set"/>
    <property type="match status" value="1"/>
</dbReference>
<feature type="compositionally biased region" description="Polar residues" evidence="1">
    <location>
        <begin position="188"/>
        <end position="207"/>
    </location>
</feature>
<dbReference type="InterPro" id="IPR007110">
    <property type="entry name" value="Ig-like_dom"/>
</dbReference>
<dbReference type="InterPro" id="IPR036179">
    <property type="entry name" value="Ig-like_dom_sf"/>
</dbReference>
<dbReference type="Gene3D" id="2.60.40.10">
    <property type="entry name" value="Immunoglobulins"/>
    <property type="match status" value="1"/>
</dbReference>
<proteinExistence type="predicted"/>
<protein>
    <submittedName>
        <fullName evidence="3">KVD33 protein</fullName>
    </submittedName>
</protein>
<feature type="domain" description="Ig-like" evidence="2">
    <location>
        <begin position="217"/>
        <end position="330"/>
    </location>
</feature>